<keyword evidence="6 9" id="KW-1015">Disulfide bond</keyword>
<dbReference type="PANTHER" id="PTHR10225:SF2">
    <property type="entry name" value="LYMPHATIC VESSEL ENDOTHELIAL HYALURONIC ACID RECEPTOR 1"/>
    <property type="match status" value="1"/>
</dbReference>
<evidence type="ECO:0000256" key="6">
    <source>
        <dbReference type="ARBA" id="ARBA00023157"/>
    </source>
</evidence>
<evidence type="ECO:0000256" key="1">
    <source>
        <dbReference type="ARBA" id="ARBA00004167"/>
    </source>
</evidence>
<proteinExistence type="predicted"/>
<dbReference type="KEGG" id="mze:101486748"/>
<dbReference type="GeneID" id="101486748"/>
<dbReference type="GO" id="GO:0004888">
    <property type="term" value="F:transmembrane signaling receptor activity"/>
    <property type="evidence" value="ECO:0007669"/>
    <property type="project" value="TreeGrafter"/>
</dbReference>
<evidence type="ECO:0000313" key="14">
    <source>
        <dbReference type="Ensembl" id="ENSMZEP00005019793.1"/>
    </source>
</evidence>
<protein>
    <submittedName>
        <fullName evidence="14">Lymphatic vessel endothelial hyaluronic receptor 1a</fullName>
    </submittedName>
</protein>
<reference evidence="14 15" key="1">
    <citation type="journal article" date="2014" name="Nature">
        <title>The genomic substrate for adaptive radiation in African cichlid fish.</title>
        <authorList>
            <person name="Brawand D."/>
            <person name="Wagner C.E."/>
            <person name="Li Y.I."/>
            <person name="Malinsky M."/>
            <person name="Keller I."/>
            <person name="Fan S."/>
            <person name="Simakov O."/>
            <person name="Ng A.Y."/>
            <person name="Lim Z.W."/>
            <person name="Bezault E."/>
            <person name="Turner-Maier J."/>
            <person name="Johnson J."/>
            <person name="Alcazar R."/>
            <person name="Noh H.J."/>
            <person name="Russell P."/>
            <person name="Aken B."/>
            <person name="Alfoldi J."/>
            <person name="Amemiya C."/>
            <person name="Azzouzi N."/>
            <person name="Baroiller J.F."/>
            <person name="Barloy-Hubler F."/>
            <person name="Berlin A."/>
            <person name="Bloomquist R."/>
            <person name="Carleton K.L."/>
            <person name="Conte M.A."/>
            <person name="D'Cotta H."/>
            <person name="Eshel O."/>
            <person name="Gaffney L."/>
            <person name="Galibert F."/>
            <person name="Gante H.F."/>
            <person name="Gnerre S."/>
            <person name="Greuter L."/>
            <person name="Guyon R."/>
            <person name="Haddad N.S."/>
            <person name="Haerty W."/>
            <person name="Harris R.M."/>
            <person name="Hofmann H.A."/>
            <person name="Hourlier T."/>
            <person name="Hulata G."/>
            <person name="Jaffe D.B."/>
            <person name="Lara M."/>
            <person name="Lee A.P."/>
            <person name="MacCallum I."/>
            <person name="Mwaiko S."/>
            <person name="Nikaido M."/>
            <person name="Nishihara H."/>
            <person name="Ozouf-Costaz C."/>
            <person name="Penman D.J."/>
            <person name="Przybylski D."/>
            <person name="Rakotomanga M."/>
            <person name="Renn S.C.P."/>
            <person name="Ribeiro F.J."/>
            <person name="Ron M."/>
            <person name="Salzburger W."/>
            <person name="Sanchez-Pulido L."/>
            <person name="Santos M.E."/>
            <person name="Searle S."/>
            <person name="Sharpe T."/>
            <person name="Swofford R."/>
            <person name="Tan F.J."/>
            <person name="Williams L."/>
            <person name="Young S."/>
            <person name="Yin S."/>
            <person name="Okada N."/>
            <person name="Kocher T.D."/>
            <person name="Miska E.A."/>
            <person name="Lander E.S."/>
            <person name="Venkatesh B."/>
            <person name="Fernald R.D."/>
            <person name="Meyer A."/>
            <person name="Ponting C.P."/>
            <person name="Streelman J.T."/>
            <person name="Lindblad-Toh K."/>
            <person name="Seehausen O."/>
            <person name="Di Palma F."/>
        </authorList>
    </citation>
    <scope>NUCLEOTIDE SEQUENCE</scope>
</reference>
<dbReference type="PRINTS" id="PR01265">
    <property type="entry name" value="LINKMODULE"/>
</dbReference>
<comment type="subcellular location">
    <subcellularLocation>
        <location evidence="1">Membrane</location>
        <topology evidence="1">Single-pass membrane protein</topology>
    </subcellularLocation>
</comment>
<keyword evidence="2 11" id="KW-0812">Transmembrane</keyword>
<reference evidence="14" key="3">
    <citation type="submission" date="2025-09" db="UniProtKB">
        <authorList>
            <consortium name="Ensembl"/>
        </authorList>
    </citation>
    <scope>IDENTIFICATION</scope>
</reference>
<organism evidence="14 15">
    <name type="scientific">Maylandia zebra</name>
    <name type="common">zebra mbuna</name>
    <dbReference type="NCBI Taxonomy" id="106582"/>
    <lineage>
        <taxon>Eukaryota</taxon>
        <taxon>Metazoa</taxon>
        <taxon>Chordata</taxon>
        <taxon>Craniata</taxon>
        <taxon>Vertebrata</taxon>
        <taxon>Euteleostomi</taxon>
        <taxon>Actinopterygii</taxon>
        <taxon>Neopterygii</taxon>
        <taxon>Teleostei</taxon>
        <taxon>Neoteleostei</taxon>
        <taxon>Acanthomorphata</taxon>
        <taxon>Ovalentaria</taxon>
        <taxon>Cichlomorphae</taxon>
        <taxon>Cichliformes</taxon>
        <taxon>Cichlidae</taxon>
        <taxon>African cichlids</taxon>
        <taxon>Pseudocrenilabrinae</taxon>
        <taxon>Haplochromini</taxon>
        <taxon>Maylandia</taxon>
        <taxon>Maylandia zebra complex</taxon>
    </lineage>
</organism>
<dbReference type="InterPro" id="IPR016187">
    <property type="entry name" value="CTDL_fold"/>
</dbReference>
<evidence type="ECO:0000256" key="8">
    <source>
        <dbReference type="ARBA" id="ARBA00023180"/>
    </source>
</evidence>
<feature type="domain" description="Link" evidence="13">
    <location>
        <begin position="44"/>
        <end position="135"/>
    </location>
</feature>
<dbReference type="CTD" id="560618"/>
<evidence type="ECO:0000256" key="9">
    <source>
        <dbReference type="PROSITE-ProRule" id="PRU00323"/>
    </source>
</evidence>
<dbReference type="GeneTree" id="ENSGT00530000063822"/>
<feature type="signal peptide" evidence="12">
    <location>
        <begin position="1"/>
        <end position="19"/>
    </location>
</feature>
<keyword evidence="5 11" id="KW-0472">Membrane</keyword>
<dbReference type="STRING" id="106582.ENSMZEP00005019793"/>
<feature type="transmembrane region" description="Helical" evidence="11">
    <location>
        <begin position="200"/>
        <end position="220"/>
    </location>
</feature>
<dbReference type="PANTHER" id="PTHR10225">
    <property type="entry name" value="HYALURONAN RECEPTOR"/>
    <property type="match status" value="1"/>
</dbReference>
<keyword evidence="3 12" id="KW-0732">Signal</keyword>
<keyword evidence="15" id="KW-1185">Reference proteome</keyword>
<dbReference type="GO" id="GO:0005540">
    <property type="term" value="F:hyaluronic acid binding"/>
    <property type="evidence" value="ECO:0007669"/>
    <property type="project" value="InterPro"/>
</dbReference>
<feature type="compositionally biased region" description="Low complexity" evidence="10">
    <location>
        <begin position="164"/>
        <end position="176"/>
    </location>
</feature>
<evidence type="ECO:0000256" key="11">
    <source>
        <dbReference type="SAM" id="Phobius"/>
    </source>
</evidence>
<evidence type="ECO:0000256" key="7">
    <source>
        <dbReference type="ARBA" id="ARBA00023170"/>
    </source>
</evidence>
<feature type="chain" id="PRO_5018045407" evidence="12">
    <location>
        <begin position="20"/>
        <end position="269"/>
    </location>
</feature>
<dbReference type="SUPFAM" id="SSF56436">
    <property type="entry name" value="C-type lectin-like"/>
    <property type="match status" value="1"/>
</dbReference>
<keyword evidence="7" id="KW-0675">Receptor</keyword>
<evidence type="ECO:0000256" key="2">
    <source>
        <dbReference type="ARBA" id="ARBA00022692"/>
    </source>
</evidence>
<accession>A0A3P9CBX9</accession>
<dbReference type="Gene3D" id="3.10.100.10">
    <property type="entry name" value="Mannose-Binding Protein A, subunit A"/>
    <property type="match status" value="1"/>
</dbReference>
<evidence type="ECO:0000259" key="13">
    <source>
        <dbReference type="PROSITE" id="PS50963"/>
    </source>
</evidence>
<sequence>MNIIWLCLPAALLVTSALSVQMTDIRNLRVSPGFNQSIAGVMLVTSLNELNQPEYAFNASEARRLCWSFGLNIASKAQVQKALSRGLETCRFGWIDEHFAVIPRIHPIPSCGRNKSGLVPWRASVKQKFDVFCFNETDAAIQRMDEVTDSPLKSTHGVGHTHHTTTPPSTSSSSTPETLDSEIEPARFASSSQSFTAGKAVLIFCSCALLLLITIILTYLKLRRCSQKSDVKEQKEYIQTEEWICVKTPTETKKAAEEDERIEVGDDAQ</sequence>
<dbReference type="PROSITE" id="PS50963">
    <property type="entry name" value="LINK_2"/>
    <property type="match status" value="1"/>
</dbReference>
<evidence type="ECO:0000256" key="5">
    <source>
        <dbReference type="ARBA" id="ARBA00023136"/>
    </source>
</evidence>
<evidence type="ECO:0000313" key="15">
    <source>
        <dbReference type="Proteomes" id="UP000265160"/>
    </source>
</evidence>
<dbReference type="GO" id="GO:0005886">
    <property type="term" value="C:plasma membrane"/>
    <property type="evidence" value="ECO:0007669"/>
    <property type="project" value="TreeGrafter"/>
</dbReference>
<evidence type="ECO:0000256" key="4">
    <source>
        <dbReference type="ARBA" id="ARBA00022989"/>
    </source>
</evidence>
<evidence type="ECO:0000256" key="3">
    <source>
        <dbReference type="ARBA" id="ARBA00022729"/>
    </source>
</evidence>
<feature type="region of interest" description="Disordered" evidence="10">
    <location>
        <begin position="151"/>
        <end position="182"/>
    </location>
</feature>
<dbReference type="Proteomes" id="UP000265160">
    <property type="component" value="LG1"/>
</dbReference>
<dbReference type="Pfam" id="PF00193">
    <property type="entry name" value="Xlink"/>
    <property type="match status" value="1"/>
</dbReference>
<dbReference type="OrthoDB" id="9938473at2759"/>
<dbReference type="AlphaFoldDB" id="A0A3P9CBX9"/>
<dbReference type="InterPro" id="IPR043210">
    <property type="entry name" value="CD44_antigen-like"/>
</dbReference>
<dbReference type="Ensembl" id="ENSMZET00005020427.1">
    <property type="protein sequence ID" value="ENSMZEP00005019793.1"/>
    <property type="gene ID" value="ENSMZEG00005014853.1"/>
</dbReference>
<dbReference type="InterPro" id="IPR016186">
    <property type="entry name" value="C-type_lectin-like/link_sf"/>
</dbReference>
<dbReference type="RefSeq" id="XP_004543215.1">
    <property type="nucleotide sequence ID" value="XM_004543158.4"/>
</dbReference>
<dbReference type="InterPro" id="IPR000538">
    <property type="entry name" value="Link_dom"/>
</dbReference>
<dbReference type="GO" id="GO:0007155">
    <property type="term" value="P:cell adhesion"/>
    <property type="evidence" value="ECO:0007669"/>
    <property type="project" value="InterPro"/>
</dbReference>
<name>A0A3P9CBX9_9CICH</name>
<keyword evidence="4 11" id="KW-1133">Transmembrane helix</keyword>
<dbReference type="SMART" id="SM00445">
    <property type="entry name" value="LINK"/>
    <property type="match status" value="1"/>
</dbReference>
<comment type="caution">
    <text evidence="9">Lacks conserved residue(s) required for the propagation of feature annotation.</text>
</comment>
<evidence type="ECO:0000256" key="12">
    <source>
        <dbReference type="SAM" id="SignalP"/>
    </source>
</evidence>
<dbReference type="PROSITE" id="PS01241">
    <property type="entry name" value="LINK_1"/>
    <property type="match status" value="1"/>
</dbReference>
<feature type="disulfide bond" evidence="9">
    <location>
        <begin position="90"/>
        <end position="111"/>
    </location>
</feature>
<reference evidence="14" key="2">
    <citation type="submission" date="2025-08" db="UniProtKB">
        <authorList>
            <consortium name="Ensembl"/>
        </authorList>
    </citation>
    <scope>IDENTIFICATION</scope>
</reference>
<keyword evidence="8" id="KW-0325">Glycoprotein</keyword>
<evidence type="ECO:0000256" key="10">
    <source>
        <dbReference type="SAM" id="MobiDB-lite"/>
    </source>
</evidence>